<comment type="caution">
    <text evidence="2">The sequence shown here is derived from an EMBL/GenBank/DDBJ whole genome shotgun (WGS) entry which is preliminary data.</text>
</comment>
<sequence>MSEQCAQASHQTIRLSKGKHAAPTEGACVMELASMLAGEPFSDRPASACPVVGGFLRAYNDRVDDERRQDLYRYAAEVVGTRGSAEVERARERRCLEWADDRKRERARPLRWVTRASPAVVDRRLGLDAAGTFAARSIRRHTDRTHAAALALIDELIEMGPHRGASAAADGSGTAGAATASSSGTTTV</sequence>
<protein>
    <submittedName>
        <fullName evidence="2">Uncharacterized protein</fullName>
    </submittedName>
</protein>
<reference evidence="3" key="1">
    <citation type="submission" date="2023-07" db="EMBL/GenBank/DDBJ databases">
        <title>Conexibacter stalactiti sp. nov., isolated from stalactites in a lava cave and emended description of the genus Conexibacter.</title>
        <authorList>
            <person name="Lee S.D."/>
        </authorList>
    </citation>
    <scope>NUCLEOTIDE SEQUENCE [LARGE SCALE GENOMIC DNA]</scope>
    <source>
        <strain evidence="3">KCTC 39840</strain>
    </source>
</reference>
<name>A0ABU4HRD2_9ACTN</name>
<proteinExistence type="predicted"/>
<feature type="region of interest" description="Disordered" evidence="1">
    <location>
        <begin position="164"/>
        <end position="188"/>
    </location>
</feature>
<evidence type="ECO:0000313" key="3">
    <source>
        <dbReference type="Proteomes" id="UP001284601"/>
    </source>
</evidence>
<dbReference type="Proteomes" id="UP001284601">
    <property type="component" value="Unassembled WGS sequence"/>
</dbReference>
<keyword evidence="3" id="KW-1185">Reference proteome</keyword>
<dbReference type="EMBL" id="JAWSTH010000042">
    <property type="protein sequence ID" value="MDW5595863.1"/>
    <property type="molecule type" value="Genomic_DNA"/>
</dbReference>
<evidence type="ECO:0000313" key="2">
    <source>
        <dbReference type="EMBL" id="MDW5595863.1"/>
    </source>
</evidence>
<organism evidence="2 3">
    <name type="scientific">Conexibacter stalactiti</name>
    <dbReference type="NCBI Taxonomy" id="1940611"/>
    <lineage>
        <taxon>Bacteria</taxon>
        <taxon>Bacillati</taxon>
        <taxon>Actinomycetota</taxon>
        <taxon>Thermoleophilia</taxon>
        <taxon>Solirubrobacterales</taxon>
        <taxon>Conexibacteraceae</taxon>
        <taxon>Conexibacter</taxon>
    </lineage>
</organism>
<dbReference type="RefSeq" id="WP_318598208.1">
    <property type="nucleotide sequence ID" value="NZ_JAWSTH010000042.1"/>
</dbReference>
<gene>
    <name evidence="2" type="ORF">R7226_16055</name>
</gene>
<accession>A0ABU4HRD2</accession>
<evidence type="ECO:0000256" key="1">
    <source>
        <dbReference type="SAM" id="MobiDB-lite"/>
    </source>
</evidence>